<dbReference type="OrthoDB" id="415023at2759"/>
<dbReference type="Pfam" id="PF02338">
    <property type="entry name" value="OTU"/>
    <property type="match status" value="1"/>
</dbReference>
<dbReference type="PROSITE" id="PS50802">
    <property type="entry name" value="OTU"/>
    <property type="match status" value="1"/>
</dbReference>
<evidence type="ECO:0000313" key="4">
    <source>
        <dbReference type="Proteomes" id="UP000225706"/>
    </source>
</evidence>
<dbReference type="SUPFAM" id="SSF54001">
    <property type="entry name" value="Cysteine proteinases"/>
    <property type="match status" value="1"/>
</dbReference>
<accession>A0A2B4S6B7</accession>
<evidence type="ECO:0000256" key="1">
    <source>
        <dbReference type="SAM" id="MobiDB-lite"/>
    </source>
</evidence>
<organism evidence="3 4">
    <name type="scientific">Stylophora pistillata</name>
    <name type="common">Smooth cauliflower coral</name>
    <dbReference type="NCBI Taxonomy" id="50429"/>
    <lineage>
        <taxon>Eukaryota</taxon>
        <taxon>Metazoa</taxon>
        <taxon>Cnidaria</taxon>
        <taxon>Anthozoa</taxon>
        <taxon>Hexacorallia</taxon>
        <taxon>Scleractinia</taxon>
        <taxon>Astrocoeniina</taxon>
        <taxon>Pocilloporidae</taxon>
        <taxon>Stylophora</taxon>
    </lineage>
</organism>
<gene>
    <name evidence="3" type="ORF">AWC38_SpisGene9093</name>
</gene>
<sequence>MAHLPDVHAYADDTQLYLSFKADSGDNQTEAVDAVQECSVESIAQLRQIQLDSSKVNDKTDLKVELKKIASDKGFRIVDNEGSGNCMFYALSDQLEIAMGFKIRPEELRRILVQYLRKNPKLPDETDLFYFVDGHQSWADYLTYMEQDGAWGDHVILCAAANCYKTCIHVVSSLSADHDVILRPQCPAENSRTLMLGHIHEEHYVSLHSAQEAEKLVGQQDKPEGELTESATEESEEAQQQRQQYHDIIEKTEAFETHHKECIRVLPYKDKRNGQVSVELYVLCDIKYIPKELKEAARNSFEEMSVKLIWTNLYSGISDVPNITPGVSRRLEKKKAEQISKIIDSSLPTLFNEHRNITAVYPSLKVTDSKRAKEPCIVVNVLGKGRVPIGETNIPKTIKGFPVDIVEGFWVKTADRPNPIKPQKRMEHLCLGASIGIRGVNNYGTLGVFLKEGEDKFYLLSCEHVIGDVKGTEIIHPGWLHYTNSFQTYLGKCKQLLKRMTGNETELSPDNWQPTQLGELEGALYQVQKISDRIPPEMKNTGCYKDFRKYVEELKELVSNPPRVIATLSYGFYGNVLIERSFGQEDLRFTIDAAVAELKREEVEALKRNIFVQMIGTEDYPRGGVIETDEVPDTSVVREWCKSGVTTRHTLINNSFAPSPIVLMPERSKRVVRSSRLTKEGLLVGDPVEWESHLSIDNIDKPFSDKGDSGAVIFEKSKMSGFGIVVGVQYEERRLSKTIVSPLYIALETLSSLEQRRNLQIVLDKFG</sequence>
<dbReference type="PANTHER" id="PTHR12419:SF11">
    <property type="entry name" value="OTU DOMAIN-CONTAINING PROTEIN DDB_G0284757"/>
    <property type="match status" value="1"/>
</dbReference>
<keyword evidence="4" id="KW-1185">Reference proteome</keyword>
<feature type="compositionally biased region" description="Basic and acidic residues" evidence="1">
    <location>
        <begin position="215"/>
        <end position="225"/>
    </location>
</feature>
<name>A0A2B4S6B7_STYPI</name>
<evidence type="ECO:0000259" key="2">
    <source>
        <dbReference type="PROSITE" id="PS50802"/>
    </source>
</evidence>
<dbReference type="InterPro" id="IPR003323">
    <property type="entry name" value="OTU_dom"/>
</dbReference>
<proteinExistence type="predicted"/>
<dbReference type="InterPro" id="IPR050704">
    <property type="entry name" value="Peptidase_C85-like"/>
</dbReference>
<dbReference type="InterPro" id="IPR038765">
    <property type="entry name" value="Papain-like_cys_pep_sf"/>
</dbReference>
<dbReference type="GO" id="GO:0016579">
    <property type="term" value="P:protein deubiquitination"/>
    <property type="evidence" value="ECO:0007669"/>
    <property type="project" value="TreeGrafter"/>
</dbReference>
<dbReference type="Gene3D" id="3.90.70.80">
    <property type="match status" value="1"/>
</dbReference>
<feature type="region of interest" description="Disordered" evidence="1">
    <location>
        <begin position="215"/>
        <end position="242"/>
    </location>
</feature>
<dbReference type="GO" id="GO:0004843">
    <property type="term" value="F:cysteine-type deubiquitinase activity"/>
    <property type="evidence" value="ECO:0007669"/>
    <property type="project" value="TreeGrafter"/>
</dbReference>
<dbReference type="PANTHER" id="PTHR12419">
    <property type="entry name" value="OTU DOMAIN CONTAINING PROTEIN"/>
    <property type="match status" value="1"/>
</dbReference>
<dbReference type="Proteomes" id="UP000225706">
    <property type="component" value="Unassembled WGS sequence"/>
</dbReference>
<evidence type="ECO:0000313" key="3">
    <source>
        <dbReference type="EMBL" id="PFX26224.1"/>
    </source>
</evidence>
<comment type="caution">
    <text evidence="3">The sequence shown here is derived from an EMBL/GenBank/DDBJ whole genome shotgun (WGS) entry which is preliminary data.</text>
</comment>
<feature type="domain" description="OTU" evidence="2">
    <location>
        <begin position="75"/>
        <end position="210"/>
    </location>
</feature>
<protein>
    <submittedName>
        <fullName evidence="3">OTU domain-containing protein</fullName>
    </submittedName>
</protein>
<dbReference type="EMBL" id="LSMT01000131">
    <property type="protein sequence ID" value="PFX26224.1"/>
    <property type="molecule type" value="Genomic_DNA"/>
</dbReference>
<dbReference type="AlphaFoldDB" id="A0A2B4S6B7"/>
<reference evidence="4" key="1">
    <citation type="journal article" date="2017" name="bioRxiv">
        <title>Comparative analysis of the genomes of Stylophora pistillata and Acropora digitifera provides evidence for extensive differences between species of corals.</title>
        <authorList>
            <person name="Voolstra C.R."/>
            <person name="Li Y."/>
            <person name="Liew Y.J."/>
            <person name="Baumgarten S."/>
            <person name="Zoccola D."/>
            <person name="Flot J.-F."/>
            <person name="Tambutte S."/>
            <person name="Allemand D."/>
            <person name="Aranda M."/>
        </authorList>
    </citation>
    <scope>NUCLEOTIDE SEQUENCE [LARGE SCALE GENOMIC DNA]</scope>
</reference>
<dbReference type="CDD" id="cd22758">
    <property type="entry name" value="OTU_232R-like"/>
    <property type="match status" value="1"/>
</dbReference>